<comment type="subcellular location">
    <subcellularLocation>
        <location evidence="7">Cell inner membrane</location>
        <topology evidence="7">Single-pass type III membrane protein</topology>
    </subcellularLocation>
</comment>
<organism evidence="10 11">
    <name type="scientific">Haemophilus paraphrohaemolyticus</name>
    <dbReference type="NCBI Taxonomy" id="736"/>
    <lineage>
        <taxon>Bacteria</taxon>
        <taxon>Pseudomonadati</taxon>
        <taxon>Pseudomonadota</taxon>
        <taxon>Gammaproteobacteria</taxon>
        <taxon>Pasteurellales</taxon>
        <taxon>Pasteurellaceae</taxon>
        <taxon>Haemophilus</taxon>
    </lineage>
</organism>
<dbReference type="RefSeq" id="WP_111353351.1">
    <property type="nucleotide sequence ID" value="NZ_QEQF01000001.1"/>
</dbReference>
<dbReference type="PRINTS" id="PR00625">
    <property type="entry name" value="JDOMAIN"/>
</dbReference>
<evidence type="ECO:0000256" key="7">
    <source>
        <dbReference type="HAMAP-Rule" id="MF_01153"/>
    </source>
</evidence>
<comment type="domain">
    <text evidence="7">The transmembrane domain is a dimerization domain.</text>
</comment>
<dbReference type="Pfam" id="PF05099">
    <property type="entry name" value="TerB"/>
    <property type="match status" value="1"/>
</dbReference>
<comment type="subunit">
    <text evidence="7">Homodimer.</text>
</comment>
<dbReference type="GO" id="GO:0051087">
    <property type="term" value="F:protein-folding chaperone binding"/>
    <property type="evidence" value="ECO:0007669"/>
    <property type="project" value="InterPro"/>
</dbReference>
<dbReference type="HAMAP" id="MF_01153">
    <property type="entry name" value="DjlA"/>
    <property type="match status" value="1"/>
</dbReference>
<dbReference type="AlphaFoldDB" id="A0A369ZTZ2"/>
<evidence type="ECO:0000259" key="9">
    <source>
        <dbReference type="PROSITE" id="PS50076"/>
    </source>
</evidence>
<comment type="function">
    <text evidence="7">Regulatory DnaK co-chaperone. Direct interaction between DnaK and DjlA is needed for the induction of the wcaABCDE operon, involved in the synthesis of a colanic acid polysaccharide capsule, possibly through activation of the RcsB/RcsC phosphotransfer signaling pathway. The colanic acid capsule may help the bacterium survive conditions outside the host.</text>
</comment>
<evidence type="ECO:0000256" key="2">
    <source>
        <dbReference type="ARBA" id="ARBA00022519"/>
    </source>
</evidence>
<dbReference type="SUPFAM" id="SSF46565">
    <property type="entry name" value="Chaperone J-domain"/>
    <property type="match status" value="1"/>
</dbReference>
<dbReference type="SMART" id="SM00271">
    <property type="entry name" value="DnaJ"/>
    <property type="match status" value="1"/>
</dbReference>
<dbReference type="InterPro" id="IPR050817">
    <property type="entry name" value="DjlA_DnaK_co-chaperone"/>
</dbReference>
<dbReference type="InterPro" id="IPR036869">
    <property type="entry name" value="J_dom_sf"/>
</dbReference>
<dbReference type="Gene3D" id="1.10.287.110">
    <property type="entry name" value="DnaJ domain"/>
    <property type="match status" value="1"/>
</dbReference>
<keyword evidence="5 7" id="KW-0472">Membrane</keyword>
<dbReference type="InterPro" id="IPR029024">
    <property type="entry name" value="TerB-like"/>
</dbReference>
<dbReference type="InterPro" id="IPR023749">
    <property type="entry name" value="DjlA"/>
</dbReference>
<protein>
    <recommendedName>
        <fullName evidence="7">Co-chaperone protein DjlA</fullName>
    </recommendedName>
</protein>
<keyword evidence="3 7" id="KW-0812">Transmembrane</keyword>
<dbReference type="Gene3D" id="1.10.3680.10">
    <property type="entry name" value="TerB-like"/>
    <property type="match status" value="1"/>
</dbReference>
<dbReference type="CDD" id="cd07316">
    <property type="entry name" value="terB_like_DjlA"/>
    <property type="match status" value="1"/>
</dbReference>
<dbReference type="InterPro" id="IPR007791">
    <property type="entry name" value="DjlA_N"/>
</dbReference>
<evidence type="ECO:0000256" key="8">
    <source>
        <dbReference type="SAM" id="Phobius"/>
    </source>
</evidence>
<keyword evidence="6 7" id="KW-0143">Chaperone</keyword>
<keyword evidence="11" id="KW-1185">Reference proteome</keyword>
<proteinExistence type="inferred from homology"/>
<accession>A0A369ZTZ2</accession>
<sequence>MQYIGKIIGFFLGYQIFHGLFGGIFGAFLGHLADKKLYELGSVRSSIFGKNLTRQTLFTLTTFAVLGHLAKAKGRVTEEDIQNARNLMAHLNLDAKAQQEAQKAFTLGKEADFPLRNVIREFREACARRQDLLRFFIQVQITAAIQDGELDAQEQQVLFTIAEAMGMSRMQFEQMLGMIMAAQQFSRGGFQQGYYSHQQGSYSQGGYSGSYQQSSQPSIDAAYKVLGVTANDDQNTVKRAYRKLMNENHPDKLAAKGLPDEMMELAKEKTQQIQAAYDLICKQKGWK</sequence>
<evidence type="ECO:0000256" key="1">
    <source>
        <dbReference type="ARBA" id="ARBA00022475"/>
    </source>
</evidence>
<gene>
    <name evidence="7" type="primary">djlA</name>
    <name evidence="10" type="ORF">DPV92_01565</name>
</gene>
<comment type="caution">
    <text evidence="10">The sequence shown here is derived from an EMBL/GenBank/DDBJ whole genome shotgun (WGS) entry which is preliminary data.</text>
</comment>
<dbReference type="PANTHER" id="PTHR24074">
    <property type="entry name" value="CO-CHAPERONE PROTEIN DJLA"/>
    <property type="match status" value="1"/>
</dbReference>
<dbReference type="NCBIfam" id="NF006948">
    <property type="entry name" value="PRK09430.1"/>
    <property type="match status" value="1"/>
</dbReference>
<keyword evidence="2 7" id="KW-0997">Cell inner membrane</keyword>
<keyword evidence="1 7" id="KW-1003">Cell membrane</keyword>
<evidence type="ECO:0000313" key="11">
    <source>
        <dbReference type="Proteomes" id="UP000253945"/>
    </source>
</evidence>
<evidence type="ECO:0000256" key="6">
    <source>
        <dbReference type="ARBA" id="ARBA00023186"/>
    </source>
</evidence>
<evidence type="ECO:0000256" key="3">
    <source>
        <dbReference type="ARBA" id="ARBA00022692"/>
    </source>
</evidence>
<dbReference type="PROSITE" id="PS50076">
    <property type="entry name" value="DNAJ_2"/>
    <property type="match status" value="1"/>
</dbReference>
<evidence type="ECO:0000313" key="10">
    <source>
        <dbReference type="EMBL" id="RDF11887.1"/>
    </source>
</evidence>
<reference evidence="10 11" key="1">
    <citation type="submission" date="2018-05" db="EMBL/GenBank/DDBJ databases">
        <title>Draft Genome Sequences for a Diverse set of 7 Haemophilus Species.</title>
        <authorList>
            <person name="Nichols M."/>
            <person name="Topaz N."/>
            <person name="Wang X."/>
            <person name="Wang X."/>
            <person name="Boxrud D."/>
        </authorList>
    </citation>
    <scope>NUCLEOTIDE SEQUENCE [LARGE SCALE GENOMIC DNA]</scope>
    <source>
        <strain evidence="10 11">C2014016342</strain>
    </source>
</reference>
<dbReference type="STRING" id="736.B0184_00545"/>
<feature type="topological domain" description="Periplasmic" evidence="7">
    <location>
        <begin position="1"/>
        <end position="6"/>
    </location>
</feature>
<dbReference type="CDD" id="cd06257">
    <property type="entry name" value="DnaJ"/>
    <property type="match status" value="1"/>
</dbReference>
<dbReference type="GO" id="GO:0005886">
    <property type="term" value="C:plasma membrane"/>
    <property type="evidence" value="ECO:0007669"/>
    <property type="project" value="UniProtKB-SubCell"/>
</dbReference>
<name>A0A369ZTZ2_9PAST</name>
<evidence type="ECO:0000256" key="4">
    <source>
        <dbReference type="ARBA" id="ARBA00022989"/>
    </source>
</evidence>
<feature type="domain" description="J" evidence="9">
    <location>
        <begin position="221"/>
        <end position="287"/>
    </location>
</feature>
<dbReference type="InterPro" id="IPR001623">
    <property type="entry name" value="DnaJ_domain"/>
</dbReference>
<dbReference type="Proteomes" id="UP000253945">
    <property type="component" value="Unassembled WGS sequence"/>
</dbReference>
<evidence type="ECO:0000256" key="5">
    <source>
        <dbReference type="ARBA" id="ARBA00023136"/>
    </source>
</evidence>
<keyword evidence="4 7" id="KW-1133">Transmembrane helix</keyword>
<dbReference type="Pfam" id="PF00226">
    <property type="entry name" value="DnaJ"/>
    <property type="match status" value="1"/>
</dbReference>
<dbReference type="EMBL" id="QEQF01000001">
    <property type="protein sequence ID" value="RDF11887.1"/>
    <property type="molecule type" value="Genomic_DNA"/>
</dbReference>
<feature type="transmembrane region" description="Helical" evidence="8">
    <location>
        <begin position="7"/>
        <end position="32"/>
    </location>
</feature>
<feature type="topological domain" description="Cytoplasmic" evidence="7">
    <location>
        <begin position="32"/>
        <end position="287"/>
    </location>
</feature>